<dbReference type="AlphaFoldDB" id="A0A501WKT9"/>
<comment type="caution">
    <text evidence="6">The sequence shown here is derived from an EMBL/GenBank/DDBJ whole genome shotgun (WGS) entry which is preliminary data.</text>
</comment>
<protein>
    <submittedName>
        <fullName evidence="6">AraC family transcriptional regulator</fullName>
    </submittedName>
</protein>
<gene>
    <name evidence="6" type="ORF">FJM51_16320</name>
</gene>
<dbReference type="Pfam" id="PF12833">
    <property type="entry name" value="HTH_18"/>
    <property type="match status" value="1"/>
</dbReference>
<keyword evidence="4" id="KW-0804">Transcription</keyword>
<dbReference type="EMBL" id="VFRP01000018">
    <property type="protein sequence ID" value="TPE48990.1"/>
    <property type="molecule type" value="Genomic_DNA"/>
</dbReference>
<dbReference type="RefSeq" id="WP_140455207.1">
    <property type="nucleotide sequence ID" value="NZ_VFRP01000018.1"/>
</dbReference>
<dbReference type="OrthoDB" id="9803764at2"/>
<evidence type="ECO:0000313" key="7">
    <source>
        <dbReference type="Proteomes" id="UP000319255"/>
    </source>
</evidence>
<dbReference type="GO" id="GO:0043565">
    <property type="term" value="F:sequence-specific DNA binding"/>
    <property type="evidence" value="ECO:0007669"/>
    <property type="project" value="InterPro"/>
</dbReference>
<keyword evidence="2" id="KW-0238">DNA-binding</keyword>
<dbReference type="Gene3D" id="1.10.10.60">
    <property type="entry name" value="Homeodomain-like"/>
    <property type="match status" value="2"/>
</dbReference>
<name>A0A501WKT9_9RHOB</name>
<dbReference type="InterPro" id="IPR018062">
    <property type="entry name" value="HTH_AraC-typ_CS"/>
</dbReference>
<organism evidence="6 7">
    <name type="scientific">Amaricoccus solimangrovi</name>
    <dbReference type="NCBI Taxonomy" id="2589815"/>
    <lineage>
        <taxon>Bacteria</taxon>
        <taxon>Pseudomonadati</taxon>
        <taxon>Pseudomonadota</taxon>
        <taxon>Alphaproteobacteria</taxon>
        <taxon>Rhodobacterales</taxon>
        <taxon>Paracoccaceae</taxon>
        <taxon>Amaricoccus</taxon>
    </lineage>
</organism>
<evidence type="ECO:0000256" key="4">
    <source>
        <dbReference type="ARBA" id="ARBA00023163"/>
    </source>
</evidence>
<evidence type="ECO:0000256" key="3">
    <source>
        <dbReference type="ARBA" id="ARBA00023159"/>
    </source>
</evidence>
<dbReference type="SUPFAM" id="SSF51215">
    <property type="entry name" value="Regulatory protein AraC"/>
    <property type="match status" value="1"/>
</dbReference>
<evidence type="ECO:0000256" key="1">
    <source>
        <dbReference type="ARBA" id="ARBA00023015"/>
    </source>
</evidence>
<dbReference type="Proteomes" id="UP000319255">
    <property type="component" value="Unassembled WGS sequence"/>
</dbReference>
<keyword evidence="7" id="KW-1185">Reference proteome</keyword>
<dbReference type="SUPFAM" id="SSF46689">
    <property type="entry name" value="Homeodomain-like"/>
    <property type="match status" value="1"/>
</dbReference>
<dbReference type="GO" id="GO:0003700">
    <property type="term" value="F:DNA-binding transcription factor activity"/>
    <property type="evidence" value="ECO:0007669"/>
    <property type="project" value="InterPro"/>
</dbReference>
<dbReference type="PANTHER" id="PTHR46796">
    <property type="entry name" value="HTH-TYPE TRANSCRIPTIONAL ACTIVATOR RHAS-RELATED"/>
    <property type="match status" value="1"/>
</dbReference>
<sequence>MDEIEGGILSAIPASALTLTLTRAAIRMEHSRTWSIDKTNPVEDLVICLEGVGHYLIDGEPREMRPGEAMLIMRGQRFQGWNEGPETYRGVAQHFTLDIHGRHNLLTQMELRPRVALGRWSLLGPLARHYRQTAPSASVTLSQHHLFMVLLIAYVEDAFLTWRRDAAYPMEGADAMDLAVMKAATMIAANPLDDGIAREAVEAAPYNPDYFLRAFQKRLGLTPRKYQERRRMERAMHHLEAGLSVAATAAEVGYADPYYFSRMFKRVLGLSPRDHLRRVEISRHGGIMAYDEPDQSARLGDIAGQSGA</sequence>
<reference evidence="6 7" key="1">
    <citation type="submission" date="2019-06" db="EMBL/GenBank/DDBJ databases">
        <title>A novel bacterium of genus Amaricoccus, isolated from marine sediment.</title>
        <authorList>
            <person name="Huang H."/>
            <person name="Mo K."/>
            <person name="Hu Y."/>
        </authorList>
    </citation>
    <scope>NUCLEOTIDE SEQUENCE [LARGE SCALE GENOMIC DNA]</scope>
    <source>
        <strain evidence="6 7">HB172011</strain>
    </source>
</reference>
<keyword evidence="1" id="KW-0805">Transcription regulation</keyword>
<dbReference type="InterPro" id="IPR018060">
    <property type="entry name" value="HTH_AraC"/>
</dbReference>
<keyword evidence="3" id="KW-0010">Activator</keyword>
<dbReference type="InterPro" id="IPR037923">
    <property type="entry name" value="HTH-like"/>
</dbReference>
<dbReference type="InterPro" id="IPR009057">
    <property type="entry name" value="Homeodomain-like_sf"/>
</dbReference>
<dbReference type="SMART" id="SM00342">
    <property type="entry name" value="HTH_ARAC"/>
    <property type="match status" value="1"/>
</dbReference>
<dbReference type="InterPro" id="IPR050204">
    <property type="entry name" value="AraC_XylS_family_regulators"/>
</dbReference>
<evidence type="ECO:0000259" key="5">
    <source>
        <dbReference type="PROSITE" id="PS01124"/>
    </source>
</evidence>
<dbReference type="PROSITE" id="PS00041">
    <property type="entry name" value="HTH_ARAC_FAMILY_1"/>
    <property type="match status" value="1"/>
</dbReference>
<dbReference type="InterPro" id="IPR014710">
    <property type="entry name" value="RmlC-like_jellyroll"/>
</dbReference>
<evidence type="ECO:0000256" key="2">
    <source>
        <dbReference type="ARBA" id="ARBA00023125"/>
    </source>
</evidence>
<proteinExistence type="predicted"/>
<accession>A0A501WKT9</accession>
<evidence type="ECO:0000313" key="6">
    <source>
        <dbReference type="EMBL" id="TPE48990.1"/>
    </source>
</evidence>
<dbReference type="PROSITE" id="PS01124">
    <property type="entry name" value="HTH_ARAC_FAMILY_2"/>
    <property type="match status" value="1"/>
</dbReference>
<dbReference type="Gene3D" id="2.60.120.10">
    <property type="entry name" value="Jelly Rolls"/>
    <property type="match status" value="1"/>
</dbReference>
<feature type="domain" description="HTH araC/xylS-type" evidence="5">
    <location>
        <begin position="181"/>
        <end position="278"/>
    </location>
</feature>